<evidence type="ECO:0000313" key="2">
    <source>
        <dbReference type="Proteomes" id="UP001359485"/>
    </source>
</evidence>
<name>A0ABR1AG82_POLSC</name>
<protein>
    <submittedName>
        <fullName evidence="1">Uncharacterized protein</fullName>
    </submittedName>
</protein>
<organism evidence="1 2">
    <name type="scientific">Polyplax serrata</name>
    <name type="common">Common mouse louse</name>
    <dbReference type="NCBI Taxonomy" id="468196"/>
    <lineage>
        <taxon>Eukaryota</taxon>
        <taxon>Metazoa</taxon>
        <taxon>Ecdysozoa</taxon>
        <taxon>Arthropoda</taxon>
        <taxon>Hexapoda</taxon>
        <taxon>Insecta</taxon>
        <taxon>Pterygota</taxon>
        <taxon>Neoptera</taxon>
        <taxon>Paraneoptera</taxon>
        <taxon>Psocodea</taxon>
        <taxon>Troctomorpha</taxon>
        <taxon>Phthiraptera</taxon>
        <taxon>Anoplura</taxon>
        <taxon>Polyplacidae</taxon>
        <taxon>Polyplax</taxon>
    </lineage>
</organism>
<reference evidence="1 2" key="1">
    <citation type="submission" date="2023-09" db="EMBL/GenBank/DDBJ databases">
        <title>Genomes of two closely related lineages of the louse Polyplax serrata with different host specificities.</title>
        <authorList>
            <person name="Martinu J."/>
            <person name="Tarabai H."/>
            <person name="Stefka J."/>
            <person name="Hypsa V."/>
        </authorList>
    </citation>
    <scope>NUCLEOTIDE SEQUENCE [LARGE SCALE GENOMIC DNA]</scope>
    <source>
        <strain evidence="1">98ZLc_SE</strain>
    </source>
</reference>
<evidence type="ECO:0000313" key="1">
    <source>
        <dbReference type="EMBL" id="KAK6618033.1"/>
    </source>
</evidence>
<dbReference type="Proteomes" id="UP001359485">
    <property type="component" value="Unassembled WGS sequence"/>
</dbReference>
<proteinExistence type="predicted"/>
<sequence length="120" mass="13570">MAGDETFGFASRLFCSSESIFPWPGESLLEKKKSCGVKRVMSHFPPGHFLRSLRCYTSHVAGDHWQKSTETLKPPNLTTFTEDKEKPSTAYTIVRINTPDVIFMDVDDDTILRTVVILSE</sequence>
<keyword evidence="2" id="KW-1185">Reference proteome</keyword>
<accession>A0ABR1AG82</accession>
<comment type="caution">
    <text evidence="1">The sequence shown here is derived from an EMBL/GenBank/DDBJ whole genome shotgun (WGS) entry which is preliminary data.</text>
</comment>
<dbReference type="EMBL" id="JAWJWF010000050">
    <property type="protein sequence ID" value="KAK6618033.1"/>
    <property type="molecule type" value="Genomic_DNA"/>
</dbReference>
<gene>
    <name evidence="1" type="ORF">RUM44_002475</name>
</gene>